<comment type="caution">
    <text evidence="9">The sequence shown here is derived from an EMBL/GenBank/DDBJ whole genome shotgun (WGS) entry which is preliminary data.</text>
</comment>
<dbReference type="AlphaFoldDB" id="A0A8K0MKD8"/>
<dbReference type="SUPFAM" id="SSF46785">
    <property type="entry name" value="Winged helix' DNA-binding domain"/>
    <property type="match status" value="1"/>
</dbReference>
<dbReference type="Gene3D" id="1.10.8.430">
    <property type="entry name" value="Helical domain of apoptotic protease-activating factors"/>
    <property type="match status" value="1"/>
</dbReference>
<name>A0A8K0MKD8_9ROSA</name>
<keyword evidence="3" id="KW-0677">Repeat</keyword>
<dbReference type="Pfam" id="PF20160">
    <property type="entry name" value="C-JID"/>
    <property type="match status" value="1"/>
</dbReference>
<dbReference type="InterPro" id="IPR036390">
    <property type="entry name" value="WH_DNA-bd_sf"/>
</dbReference>
<dbReference type="PROSITE" id="PS50104">
    <property type="entry name" value="TIR"/>
    <property type="match status" value="1"/>
</dbReference>
<keyword evidence="10" id="KW-1185">Reference proteome</keyword>
<dbReference type="InterPro" id="IPR042197">
    <property type="entry name" value="Apaf_helical"/>
</dbReference>
<dbReference type="InterPro" id="IPR035897">
    <property type="entry name" value="Toll_tir_struct_dom_sf"/>
</dbReference>
<dbReference type="InterPro" id="IPR000157">
    <property type="entry name" value="TIR_dom"/>
</dbReference>
<keyword evidence="6" id="KW-0520">NAD</keyword>
<dbReference type="InterPro" id="IPR058192">
    <property type="entry name" value="WHD_ROQ1-like"/>
</dbReference>
<dbReference type="Gene3D" id="3.40.50.300">
    <property type="entry name" value="P-loop containing nucleotide triphosphate hydrolases"/>
    <property type="match status" value="1"/>
</dbReference>
<keyword evidence="4" id="KW-0378">Hydrolase</keyword>
<dbReference type="Gene3D" id="3.40.50.10140">
    <property type="entry name" value="Toll/interleukin-1 receptor homology (TIR) domain"/>
    <property type="match status" value="1"/>
</dbReference>
<evidence type="ECO:0000256" key="4">
    <source>
        <dbReference type="ARBA" id="ARBA00022801"/>
    </source>
</evidence>
<dbReference type="GO" id="GO:0061809">
    <property type="term" value="F:NAD+ nucleosidase activity, cyclic ADP-ribose generating"/>
    <property type="evidence" value="ECO:0007669"/>
    <property type="project" value="UniProtKB-EC"/>
</dbReference>
<dbReference type="EC" id="3.2.2.6" evidence="1"/>
<evidence type="ECO:0000313" key="9">
    <source>
        <dbReference type="EMBL" id="KAF3449361.1"/>
    </source>
</evidence>
<dbReference type="InterPro" id="IPR045344">
    <property type="entry name" value="C-JID"/>
</dbReference>
<dbReference type="SMART" id="SM00382">
    <property type="entry name" value="AAA"/>
    <property type="match status" value="1"/>
</dbReference>
<evidence type="ECO:0000256" key="2">
    <source>
        <dbReference type="ARBA" id="ARBA00022614"/>
    </source>
</evidence>
<dbReference type="SMART" id="SM00255">
    <property type="entry name" value="TIR"/>
    <property type="match status" value="1"/>
</dbReference>
<dbReference type="Gene3D" id="3.80.10.10">
    <property type="entry name" value="Ribonuclease Inhibitor"/>
    <property type="match status" value="2"/>
</dbReference>
<keyword evidence="5" id="KW-0611">Plant defense</keyword>
<reference evidence="9" key="1">
    <citation type="submission" date="2020-03" db="EMBL/GenBank/DDBJ databases">
        <title>A high-quality chromosome-level genome assembly of a woody plant with both climbing and erect habits, Rhamnella rubrinervis.</title>
        <authorList>
            <person name="Lu Z."/>
            <person name="Yang Y."/>
            <person name="Zhu X."/>
            <person name="Sun Y."/>
        </authorList>
    </citation>
    <scope>NUCLEOTIDE SEQUENCE</scope>
    <source>
        <strain evidence="9">BYM</strain>
        <tissue evidence="9">Leaf</tissue>
    </source>
</reference>
<comment type="catalytic activity">
    <reaction evidence="7">
        <text>NAD(+) + H2O = ADP-D-ribose + nicotinamide + H(+)</text>
        <dbReference type="Rhea" id="RHEA:16301"/>
        <dbReference type="ChEBI" id="CHEBI:15377"/>
        <dbReference type="ChEBI" id="CHEBI:15378"/>
        <dbReference type="ChEBI" id="CHEBI:17154"/>
        <dbReference type="ChEBI" id="CHEBI:57540"/>
        <dbReference type="ChEBI" id="CHEBI:57967"/>
        <dbReference type="EC" id="3.2.2.6"/>
    </reaction>
    <physiologicalReaction direction="left-to-right" evidence="7">
        <dbReference type="Rhea" id="RHEA:16302"/>
    </physiologicalReaction>
</comment>
<dbReference type="PANTHER" id="PTHR11017:SF479">
    <property type="entry name" value="DISEASE RESISTANCE PROTEIN (TIR-NBS-LRR CLASS) FAMILY"/>
    <property type="match status" value="1"/>
</dbReference>
<evidence type="ECO:0000256" key="5">
    <source>
        <dbReference type="ARBA" id="ARBA00022821"/>
    </source>
</evidence>
<keyword evidence="2" id="KW-0433">Leucine-rich repeat</keyword>
<dbReference type="Pfam" id="PF23598">
    <property type="entry name" value="LRR_14"/>
    <property type="match status" value="1"/>
</dbReference>
<dbReference type="OrthoDB" id="1188997at2759"/>
<dbReference type="InterPro" id="IPR032675">
    <property type="entry name" value="LRR_dom_sf"/>
</dbReference>
<gene>
    <name evidence="9" type="ORF">FNV43_RR10089</name>
</gene>
<evidence type="ECO:0000256" key="3">
    <source>
        <dbReference type="ARBA" id="ARBA00022737"/>
    </source>
</evidence>
<dbReference type="InterPro" id="IPR002182">
    <property type="entry name" value="NB-ARC"/>
</dbReference>
<dbReference type="InterPro" id="IPR027417">
    <property type="entry name" value="P-loop_NTPase"/>
</dbReference>
<dbReference type="InterPro" id="IPR044974">
    <property type="entry name" value="Disease_R_plants"/>
</dbReference>
<dbReference type="InterPro" id="IPR055414">
    <property type="entry name" value="LRR_R13L4/SHOC2-like"/>
</dbReference>
<dbReference type="EMBL" id="VOIH02000004">
    <property type="protein sequence ID" value="KAF3449361.1"/>
    <property type="molecule type" value="Genomic_DNA"/>
</dbReference>
<dbReference type="PANTHER" id="PTHR11017">
    <property type="entry name" value="LEUCINE-RICH REPEAT-CONTAINING PROTEIN"/>
    <property type="match status" value="1"/>
</dbReference>
<proteinExistence type="predicted"/>
<dbReference type="GO" id="GO:0006952">
    <property type="term" value="P:defense response"/>
    <property type="evidence" value="ECO:0007669"/>
    <property type="project" value="UniProtKB-KW"/>
</dbReference>
<evidence type="ECO:0000313" key="10">
    <source>
        <dbReference type="Proteomes" id="UP000796880"/>
    </source>
</evidence>
<dbReference type="Pfam" id="PF00931">
    <property type="entry name" value="NB-ARC"/>
    <property type="match status" value="1"/>
</dbReference>
<dbReference type="GO" id="GO:0051707">
    <property type="term" value="P:response to other organism"/>
    <property type="evidence" value="ECO:0007669"/>
    <property type="project" value="UniProtKB-ARBA"/>
</dbReference>
<sequence>MAAAASSHPPPPPLDKHDVFISFSGGDTRYCFTSFLYDELRRNQIKAYMDVREFETGDKMSPALEKAIKESKISVIIFSENYVSSTWCLDELVQILKCQKTNGQIVLPVFYQISALTVRNRTDFEAALVEKHKMSFHDTLLTQWREALIDATLLHGLRSKDYTYNIRSPALEFGKSTWGWKSLNGNFSSSSVTSLIPQLQNKRTGFTWRRSAPLLVRKIVDDVWLQLRKGQTSNDLYKGLYGIPKRIGQIERLLSSTDARVIGIYGMGGSGKTTLASAIFQKLYRNFDGYCFIKDVREASAGHRLDELRSKLLTELFKDRAILSVDTPSVVSPPIGDRVRRIKVLIVLDDVDSSGDLDYLIKETPEEFAPGSRIFVTTRDAQVLKNETDQIYPVELLNHSESLDLFHLHAFKNKRPAEDYEKLSTKVVYYANGNPLALLLLAKMLHSKTIKEWESALKKLEKVPNKDIQKVLSISYEELDDMEKDLFLDIACFFSHPNYNEFKRHEVESILDEESTIGISVLNDKSLITIDEDDNVISMHNLLQQMAFAKVCEEDKKPGKRSRLWIAEDISDVLEKASGTATIKSISLHLCDLNKNVKVSPVAFSNMSELQYLEIISHKKAQFKLIHDDGQGPEFSENLRYFCWDFYPYKSFPSGLIPENLVRLSLTDSQLVQLWNEEQAPALEKLKFIDLHRSKNLTQLPNLSRATNIESICLHSCTSLVQVPSYFKDLHKLWYLNLTNCSNLMEVEGISTANNLRRLFLCGTAIEAVPQSIGCLSGLVLLDLHDCTELKILPKSICNLKSLESLDLSGCRNLEMFPEILEPMKRLRRISLRETTIKELPQSSIENLKALSRLDLSRCKSIEFLLNDMCRLRHIYKLDYLDVSSCENLKSIPELPPSLTILDVNFCDNLKSIQTFPPSLTTLDASDCKSLEKISSWRTPPIQEQRCSSYIRSDYAFHNCQKLDYNTRNYIIPRGASAEILSVARSMRKWKCKCDRASIVICYPGDNIPDYFTRYESETTINIDLHPNWCNANFLGFAFSFILDLGIASEKVYDHLNIECVLSFMNGGVGEDPYKVPVKWKFPCSKLNSDHVLILYDHDLSCKKLQKNFGENWSSICNVTKASFDFGLSLLDIAGFKNSGFRKSKDWSIKAYDGCHKSIIKKCGVWFIYDQEEEGTKHFAQLSQVDGGSTHEVVCLGDDKADANTAAAERETKRVRLSQVSGASTSTHEVVRFVDDKVNITNTEEEESHPNTSA</sequence>
<dbReference type="InterPro" id="IPR003593">
    <property type="entry name" value="AAA+_ATPase"/>
</dbReference>
<evidence type="ECO:0000256" key="7">
    <source>
        <dbReference type="ARBA" id="ARBA00047304"/>
    </source>
</evidence>
<dbReference type="GO" id="GO:0007165">
    <property type="term" value="P:signal transduction"/>
    <property type="evidence" value="ECO:0007669"/>
    <property type="project" value="InterPro"/>
</dbReference>
<dbReference type="SUPFAM" id="SSF52200">
    <property type="entry name" value="Toll/Interleukin receptor TIR domain"/>
    <property type="match status" value="1"/>
</dbReference>
<evidence type="ECO:0000259" key="8">
    <source>
        <dbReference type="PROSITE" id="PS50104"/>
    </source>
</evidence>
<dbReference type="Pfam" id="PF23282">
    <property type="entry name" value="WHD_ROQ1"/>
    <property type="match status" value="1"/>
</dbReference>
<dbReference type="Proteomes" id="UP000796880">
    <property type="component" value="Unassembled WGS sequence"/>
</dbReference>
<protein>
    <recommendedName>
        <fullName evidence="1">ADP-ribosyl cyclase/cyclic ADP-ribose hydrolase</fullName>
        <ecNumber evidence="1">3.2.2.6</ecNumber>
    </recommendedName>
</protein>
<accession>A0A8K0MKD8</accession>
<dbReference type="GO" id="GO:0043531">
    <property type="term" value="F:ADP binding"/>
    <property type="evidence" value="ECO:0007669"/>
    <property type="project" value="InterPro"/>
</dbReference>
<organism evidence="9 10">
    <name type="scientific">Rhamnella rubrinervis</name>
    <dbReference type="NCBI Taxonomy" id="2594499"/>
    <lineage>
        <taxon>Eukaryota</taxon>
        <taxon>Viridiplantae</taxon>
        <taxon>Streptophyta</taxon>
        <taxon>Embryophyta</taxon>
        <taxon>Tracheophyta</taxon>
        <taxon>Spermatophyta</taxon>
        <taxon>Magnoliopsida</taxon>
        <taxon>eudicotyledons</taxon>
        <taxon>Gunneridae</taxon>
        <taxon>Pentapetalae</taxon>
        <taxon>rosids</taxon>
        <taxon>fabids</taxon>
        <taxon>Rosales</taxon>
        <taxon>Rhamnaceae</taxon>
        <taxon>rhamnoid group</taxon>
        <taxon>Rhamneae</taxon>
        <taxon>Rhamnella</taxon>
    </lineage>
</organism>
<evidence type="ECO:0000256" key="1">
    <source>
        <dbReference type="ARBA" id="ARBA00011982"/>
    </source>
</evidence>
<dbReference type="Pfam" id="PF01582">
    <property type="entry name" value="TIR"/>
    <property type="match status" value="1"/>
</dbReference>
<dbReference type="PRINTS" id="PR00364">
    <property type="entry name" value="DISEASERSIST"/>
</dbReference>
<evidence type="ECO:0000256" key="6">
    <source>
        <dbReference type="ARBA" id="ARBA00023027"/>
    </source>
</evidence>
<dbReference type="SUPFAM" id="SSF52058">
    <property type="entry name" value="L domain-like"/>
    <property type="match status" value="1"/>
</dbReference>
<dbReference type="SUPFAM" id="SSF52540">
    <property type="entry name" value="P-loop containing nucleoside triphosphate hydrolases"/>
    <property type="match status" value="1"/>
</dbReference>
<feature type="domain" description="TIR" evidence="8">
    <location>
        <begin position="15"/>
        <end position="187"/>
    </location>
</feature>